<protein>
    <submittedName>
        <fullName evidence="1">Uncharacterized protein</fullName>
    </submittedName>
</protein>
<organism evidence="1 2">
    <name type="scientific">Pisciglobus halotolerans</name>
    <dbReference type="NCBI Taxonomy" id="745365"/>
    <lineage>
        <taxon>Bacteria</taxon>
        <taxon>Bacillati</taxon>
        <taxon>Bacillota</taxon>
        <taxon>Bacilli</taxon>
        <taxon>Lactobacillales</taxon>
        <taxon>Carnobacteriaceae</taxon>
    </lineage>
</organism>
<reference evidence="1 2" key="1">
    <citation type="submission" date="2016-10" db="EMBL/GenBank/DDBJ databases">
        <authorList>
            <person name="de Groot N.N."/>
        </authorList>
    </citation>
    <scope>NUCLEOTIDE SEQUENCE [LARGE SCALE GENOMIC DNA]</scope>
    <source>
        <strain evidence="1 2">DSM 27630</strain>
    </source>
</reference>
<name>A0A1I3BG48_9LACT</name>
<dbReference type="AlphaFoldDB" id="A0A1I3BG48"/>
<accession>A0A1I3BG48</accession>
<dbReference type="EMBL" id="FOQE01000006">
    <property type="protein sequence ID" value="SFH61242.1"/>
    <property type="molecule type" value="Genomic_DNA"/>
</dbReference>
<proteinExistence type="predicted"/>
<gene>
    <name evidence="1" type="ORF">SAMN04489868_10665</name>
</gene>
<sequence>MKIMVIALLDLVPMEKSLQCTRMRGLFFDHFDV</sequence>
<evidence type="ECO:0000313" key="2">
    <source>
        <dbReference type="Proteomes" id="UP000198668"/>
    </source>
</evidence>
<keyword evidence="2" id="KW-1185">Reference proteome</keyword>
<evidence type="ECO:0000313" key="1">
    <source>
        <dbReference type="EMBL" id="SFH61242.1"/>
    </source>
</evidence>
<dbReference type="Proteomes" id="UP000198668">
    <property type="component" value="Unassembled WGS sequence"/>
</dbReference>